<dbReference type="InterPro" id="IPR011990">
    <property type="entry name" value="TPR-like_helical_dom_sf"/>
</dbReference>
<keyword evidence="2" id="KW-1185">Reference proteome</keyword>
<reference evidence="1 2" key="1">
    <citation type="journal article" date="2018" name="IMA Fungus">
        <title>IMA Genome-F 9: Draft genome sequence of Annulohypoxylon stygium, Aspergillus mulundensis, Berkeleyomyces basicola (syn. Thielaviopsis basicola), Ceratocystis smalleyi, two Cercospora beticola strains, Coleophoma cylindrospora, Fusarium fracticaudum, Phialophora cf. hyalina, and Morchella septimelata.</title>
        <authorList>
            <person name="Wingfield B.D."/>
            <person name="Bills G.F."/>
            <person name="Dong Y."/>
            <person name="Huang W."/>
            <person name="Nel W.J."/>
            <person name="Swalarsk-Parry B.S."/>
            <person name="Vaghefi N."/>
            <person name="Wilken P.M."/>
            <person name="An Z."/>
            <person name="de Beer Z.W."/>
            <person name="De Vos L."/>
            <person name="Chen L."/>
            <person name="Duong T.A."/>
            <person name="Gao Y."/>
            <person name="Hammerbacher A."/>
            <person name="Kikkert J.R."/>
            <person name="Li Y."/>
            <person name="Li H."/>
            <person name="Li K."/>
            <person name="Li Q."/>
            <person name="Liu X."/>
            <person name="Ma X."/>
            <person name="Naidoo K."/>
            <person name="Pethybridge S.J."/>
            <person name="Sun J."/>
            <person name="Steenkamp E.T."/>
            <person name="van der Nest M.A."/>
            <person name="van Wyk S."/>
            <person name="Wingfield M.J."/>
            <person name="Xiong C."/>
            <person name="Yue Q."/>
            <person name="Zhang X."/>
        </authorList>
    </citation>
    <scope>NUCLEOTIDE SEQUENCE [LARGE SCALE GENOMIC DNA]</scope>
    <source>
        <strain evidence="1 2">DSM 5745</strain>
    </source>
</reference>
<dbReference type="OrthoDB" id="10406550at2759"/>
<name>A0A3D8R4L5_9EURO</name>
<dbReference type="GeneID" id="38119047"/>
<accession>A0A3D8R4L5</accession>
<dbReference type="RefSeq" id="XP_026600706.1">
    <property type="nucleotide sequence ID" value="XM_026750693.1"/>
</dbReference>
<dbReference type="SUPFAM" id="SSF48452">
    <property type="entry name" value="TPR-like"/>
    <property type="match status" value="1"/>
</dbReference>
<proteinExistence type="predicted"/>
<dbReference type="Proteomes" id="UP000256690">
    <property type="component" value="Unassembled WGS sequence"/>
</dbReference>
<organism evidence="1 2">
    <name type="scientific">Aspergillus mulundensis</name>
    <dbReference type="NCBI Taxonomy" id="1810919"/>
    <lineage>
        <taxon>Eukaryota</taxon>
        <taxon>Fungi</taxon>
        <taxon>Dikarya</taxon>
        <taxon>Ascomycota</taxon>
        <taxon>Pezizomycotina</taxon>
        <taxon>Eurotiomycetes</taxon>
        <taxon>Eurotiomycetidae</taxon>
        <taxon>Eurotiales</taxon>
        <taxon>Aspergillaceae</taxon>
        <taxon>Aspergillus</taxon>
        <taxon>Aspergillus subgen. Nidulantes</taxon>
    </lineage>
</organism>
<comment type="caution">
    <text evidence="1">The sequence shown here is derived from an EMBL/GenBank/DDBJ whole genome shotgun (WGS) entry which is preliminary data.</text>
</comment>
<gene>
    <name evidence="1" type="ORF">DSM5745_08677</name>
</gene>
<sequence>MFLTRIPPFSVVHASLLARTVAVAVTASGFPLSSICVWAFEGLVIDGFTAIDQTGTSSTKVCYWGLWVAWTAMHAVQNYRDDGYECRRLDDILSRGGFHCLVKVIRKVDYVRTPSAEKNAMLGFIGLWEGVNQAIQEVNALDGHHLPDVGEDAPSDLSTDYLLDRCGKTLDCYQKSIDCYKGILDSYRKAAFSYRKTLDLYRHVLACYSKMPDCSGTILGYYDNILDSYDKILECYRTLNCCDETQECYKKISDYHNSLKGRGKTPDRHGELLDCYDQMLDCYKSIYNRCHGDVHILLKDLVHSTEKTRDELSKLSVWRRAWVRPYLKDIDRGLKHLLVLTEKERRNTSENTSESKMTLELDLPYGTKLDLPRGMVLPTASPASSRYARSDS</sequence>
<dbReference type="EMBL" id="PVWQ01000011">
    <property type="protein sequence ID" value="RDW68917.1"/>
    <property type="molecule type" value="Genomic_DNA"/>
</dbReference>
<evidence type="ECO:0000313" key="1">
    <source>
        <dbReference type="EMBL" id="RDW68917.1"/>
    </source>
</evidence>
<evidence type="ECO:0000313" key="2">
    <source>
        <dbReference type="Proteomes" id="UP000256690"/>
    </source>
</evidence>
<dbReference type="AlphaFoldDB" id="A0A3D8R4L5"/>
<protein>
    <submittedName>
        <fullName evidence="1">Uncharacterized protein</fullName>
    </submittedName>
</protein>